<protein>
    <submittedName>
        <fullName evidence="1">Uncharacterized protein</fullName>
    </submittedName>
</protein>
<dbReference type="EMBL" id="JBGUBD010000007">
    <property type="protein sequence ID" value="MFA9479224.1"/>
    <property type="molecule type" value="Genomic_DNA"/>
</dbReference>
<sequence length="106" mass="11842">MTTTTVQPSREGKLSSVSQYLKPISSQSIKRKIRHHMKAKLQAAGSTEARPMSGSMNAAKREMLYDSIFVEENRLESQQGGKPDDPLVIQLRAARNRVADDLGWND</sequence>
<organism evidence="1 2">
    <name type="scientific">Natronomicrosphaera hydrolytica</name>
    <dbReference type="NCBI Taxonomy" id="3242702"/>
    <lineage>
        <taxon>Bacteria</taxon>
        <taxon>Pseudomonadati</taxon>
        <taxon>Planctomycetota</taxon>
        <taxon>Phycisphaerae</taxon>
        <taxon>Phycisphaerales</taxon>
        <taxon>Phycisphaeraceae</taxon>
        <taxon>Natronomicrosphaera</taxon>
    </lineage>
</organism>
<comment type="caution">
    <text evidence="1">The sequence shown here is derived from an EMBL/GenBank/DDBJ whole genome shotgun (WGS) entry which is preliminary data.</text>
</comment>
<name>A0ABV4U6K4_9BACT</name>
<dbReference type="RefSeq" id="WP_425346148.1">
    <property type="nucleotide sequence ID" value="NZ_JBGUBD010000007.1"/>
</dbReference>
<gene>
    <name evidence="1" type="ORF">ACERK3_13110</name>
</gene>
<keyword evidence="2" id="KW-1185">Reference proteome</keyword>
<dbReference type="Proteomes" id="UP001575105">
    <property type="component" value="Unassembled WGS sequence"/>
</dbReference>
<reference evidence="1 2" key="1">
    <citation type="submission" date="2024-08" db="EMBL/GenBank/DDBJ databases">
        <title>Whole-genome sequencing of halo(alkali)philic microorganisms from hypersaline lakes.</title>
        <authorList>
            <person name="Sorokin D.Y."/>
            <person name="Merkel A.Y."/>
            <person name="Messina E."/>
            <person name="Yakimov M."/>
        </authorList>
    </citation>
    <scope>NUCLEOTIDE SEQUENCE [LARGE SCALE GENOMIC DNA]</scope>
    <source>
        <strain evidence="1 2">AB-hyl4</strain>
    </source>
</reference>
<proteinExistence type="predicted"/>
<accession>A0ABV4U6K4</accession>
<evidence type="ECO:0000313" key="2">
    <source>
        <dbReference type="Proteomes" id="UP001575105"/>
    </source>
</evidence>
<evidence type="ECO:0000313" key="1">
    <source>
        <dbReference type="EMBL" id="MFA9479224.1"/>
    </source>
</evidence>